<dbReference type="Proteomes" id="UP000305451">
    <property type="component" value="Unassembled WGS sequence"/>
</dbReference>
<sequence length="445" mass="49240">MGRIIGALAALVLIIALIAAGWYYRPWSPYSPARITALDDPEEFAQTFQRMDEILPSRRIEAVDPQPLPEELAPLDATYSFNGETRTIDDFMSSARTLGIVALRDGVVVGERYGQGADAQTRFTSWSVAKSFVATLIAMAMEEGLIDSLDDNAAKYAPVFEGTAYGETSLRHLLMMSGGVEFVEEYSEDSESDIRPFFFNAFILGRDVDVMAGEIVRDRPAGRDLHYVSPNTHVLSAVVRNVFDDTLAGIVEDRVWTPLGMTSDATWLTNVDNERAIEVGYCCLQATTRDFARFGQFYLQDGVWNNERLVPEGWVERATRPNAPFQEPGPEARYAPRGYGLHFWIPPDAEREFFMAGVYGQYVWVDRDRGVVVAMNAGDPDWGEREEEAFALMRAIVQSVAPPDESEGEPDAEPIGAADGDQAGPEPESSIDSNPAASEPREPPQ</sequence>
<dbReference type="RefSeq" id="WP_135944489.1">
    <property type="nucleotide sequence ID" value="NZ_BMEI01000002.1"/>
</dbReference>
<dbReference type="InterPro" id="IPR012338">
    <property type="entry name" value="Beta-lactam/transpept-like"/>
</dbReference>
<evidence type="ECO:0000256" key="1">
    <source>
        <dbReference type="SAM" id="MobiDB-lite"/>
    </source>
</evidence>
<dbReference type="PANTHER" id="PTHR43283:SF14">
    <property type="entry name" value="BLL8153 PROTEIN"/>
    <property type="match status" value="1"/>
</dbReference>
<feature type="region of interest" description="Disordered" evidence="1">
    <location>
        <begin position="398"/>
        <end position="445"/>
    </location>
</feature>
<keyword evidence="3" id="KW-0378">Hydrolase</keyword>
<feature type="domain" description="Beta-lactamase-related" evidence="2">
    <location>
        <begin position="86"/>
        <end position="395"/>
    </location>
</feature>
<dbReference type="AlphaFoldDB" id="A0A4S2HB81"/>
<reference evidence="3 4" key="1">
    <citation type="journal article" date="2013" name="Int. J. Syst. Evol. Microbiol.">
        <title>Marinicauda pacifica gen. nov., sp. nov., a prosthecate alphaproteobacterium of the family Hyphomonadaceae isolated from deep seawater.</title>
        <authorList>
            <person name="Zhang X.Y."/>
            <person name="Li G.W."/>
            <person name="Wang C.S."/>
            <person name="Zhang Y.J."/>
            <person name="Xu X.W."/>
            <person name="Li H."/>
            <person name="Liu A."/>
            <person name="Liu C."/>
            <person name="Xie B.B."/>
            <person name="Qin Q.L."/>
            <person name="Xu Z."/>
            <person name="Chen X.L."/>
            <person name="Zhou B.C."/>
            <person name="Zhang Y.Z."/>
        </authorList>
    </citation>
    <scope>NUCLEOTIDE SEQUENCE [LARGE SCALE GENOMIC DNA]</scope>
    <source>
        <strain evidence="3 4">P-1 km-3</strain>
    </source>
</reference>
<organism evidence="3 4">
    <name type="scientific">Marinicauda pacifica</name>
    <dbReference type="NCBI Taxonomy" id="1133559"/>
    <lineage>
        <taxon>Bacteria</taxon>
        <taxon>Pseudomonadati</taxon>
        <taxon>Pseudomonadota</taxon>
        <taxon>Alphaproteobacteria</taxon>
        <taxon>Maricaulales</taxon>
        <taxon>Maricaulaceae</taxon>
        <taxon>Marinicauda</taxon>
    </lineage>
</organism>
<evidence type="ECO:0000313" key="3">
    <source>
        <dbReference type="EMBL" id="TGY92901.1"/>
    </source>
</evidence>
<dbReference type="InterPro" id="IPR001466">
    <property type="entry name" value="Beta-lactam-related"/>
</dbReference>
<protein>
    <submittedName>
        <fullName evidence="3">Class C beta-lactamase-related serine hydrolase</fullName>
    </submittedName>
</protein>
<dbReference type="OrthoDB" id="9814204at2"/>
<dbReference type="Gene3D" id="3.40.710.10">
    <property type="entry name" value="DD-peptidase/beta-lactamase superfamily"/>
    <property type="match status" value="1"/>
</dbReference>
<dbReference type="GO" id="GO:0016787">
    <property type="term" value="F:hydrolase activity"/>
    <property type="evidence" value="ECO:0007669"/>
    <property type="project" value="UniProtKB-KW"/>
</dbReference>
<evidence type="ECO:0000259" key="2">
    <source>
        <dbReference type="Pfam" id="PF00144"/>
    </source>
</evidence>
<dbReference type="EMBL" id="SRXV01000002">
    <property type="protein sequence ID" value="TGY92901.1"/>
    <property type="molecule type" value="Genomic_DNA"/>
</dbReference>
<comment type="caution">
    <text evidence="3">The sequence shown here is derived from an EMBL/GenBank/DDBJ whole genome shotgun (WGS) entry which is preliminary data.</text>
</comment>
<accession>A0A4S2HB81</accession>
<proteinExistence type="predicted"/>
<dbReference type="Pfam" id="PF00144">
    <property type="entry name" value="Beta-lactamase"/>
    <property type="match status" value="1"/>
</dbReference>
<name>A0A4S2HB81_9PROT</name>
<dbReference type="PANTHER" id="PTHR43283">
    <property type="entry name" value="BETA-LACTAMASE-RELATED"/>
    <property type="match status" value="1"/>
</dbReference>
<gene>
    <name evidence="3" type="ORF">E5162_07475</name>
</gene>
<keyword evidence="4" id="KW-1185">Reference proteome</keyword>
<evidence type="ECO:0000313" key="4">
    <source>
        <dbReference type="Proteomes" id="UP000305451"/>
    </source>
</evidence>
<dbReference type="SUPFAM" id="SSF56601">
    <property type="entry name" value="beta-lactamase/transpeptidase-like"/>
    <property type="match status" value="1"/>
</dbReference>
<dbReference type="InterPro" id="IPR050789">
    <property type="entry name" value="Diverse_Enzym_Activities"/>
</dbReference>